<organism evidence="5 6">
    <name type="scientific">Pontiella agarivorans</name>
    <dbReference type="NCBI Taxonomy" id="3038953"/>
    <lineage>
        <taxon>Bacteria</taxon>
        <taxon>Pseudomonadati</taxon>
        <taxon>Kiritimatiellota</taxon>
        <taxon>Kiritimatiellia</taxon>
        <taxon>Kiritimatiellales</taxon>
        <taxon>Pontiellaceae</taxon>
        <taxon>Pontiella</taxon>
    </lineage>
</organism>
<dbReference type="PROSITE" id="PS50293">
    <property type="entry name" value="TPR_REGION"/>
    <property type="match status" value="1"/>
</dbReference>
<keyword evidence="1" id="KW-0677">Repeat</keyword>
<dbReference type="InterPro" id="IPR011990">
    <property type="entry name" value="TPR-like_helical_dom_sf"/>
</dbReference>
<sequence>MKLKTVFLTLFITATSFPVIAEDTPSADQVSSGLMLNKQTDEERIEFLLHVAQAYFAEEDFDSAVSAYERILEIDPDHFQARYVVAHVYINAKQYGKAESLLLKLIDENPDDFKLMNNLAWLYATADDLKYRDGKKAVRYAQEALAISPDDHHVWSTLSEAHYINGDYERAYNAITTMAKKAARHGQGVTKEQVEAYNEQIRKCKRAWDTQKMLKETTK</sequence>
<dbReference type="RefSeq" id="WP_322608380.1">
    <property type="nucleotide sequence ID" value="NZ_JARVCO010000010.1"/>
</dbReference>
<evidence type="ECO:0000313" key="5">
    <source>
        <dbReference type="EMBL" id="MDZ8118582.1"/>
    </source>
</evidence>
<dbReference type="SMART" id="SM00028">
    <property type="entry name" value="TPR"/>
    <property type="match status" value="4"/>
</dbReference>
<evidence type="ECO:0000256" key="1">
    <source>
        <dbReference type="ARBA" id="ARBA00022737"/>
    </source>
</evidence>
<accession>A0ABU5MWP5</accession>
<feature type="signal peptide" evidence="4">
    <location>
        <begin position="1"/>
        <end position="21"/>
    </location>
</feature>
<protein>
    <submittedName>
        <fullName evidence="5">Tetratricopeptide repeat protein</fullName>
    </submittedName>
</protein>
<feature type="repeat" description="TPR" evidence="3">
    <location>
        <begin position="45"/>
        <end position="78"/>
    </location>
</feature>
<dbReference type="Gene3D" id="1.25.40.10">
    <property type="entry name" value="Tetratricopeptide repeat domain"/>
    <property type="match status" value="1"/>
</dbReference>
<dbReference type="PROSITE" id="PS50005">
    <property type="entry name" value="TPR"/>
    <property type="match status" value="1"/>
</dbReference>
<comment type="caution">
    <text evidence="5">The sequence shown here is derived from an EMBL/GenBank/DDBJ whole genome shotgun (WGS) entry which is preliminary data.</text>
</comment>
<evidence type="ECO:0000256" key="2">
    <source>
        <dbReference type="ARBA" id="ARBA00022803"/>
    </source>
</evidence>
<keyword evidence="6" id="KW-1185">Reference proteome</keyword>
<reference evidence="5 6" key="1">
    <citation type="journal article" date="2024" name="Appl. Environ. Microbiol.">
        <title>Pontiella agarivorans sp. nov., a novel marine anaerobic bacterium capable of degrading macroalgal polysaccharides and fixing nitrogen.</title>
        <authorList>
            <person name="Liu N."/>
            <person name="Kivenson V."/>
            <person name="Peng X."/>
            <person name="Cui Z."/>
            <person name="Lankiewicz T.S."/>
            <person name="Gosselin K.M."/>
            <person name="English C.J."/>
            <person name="Blair E.M."/>
            <person name="O'Malley M.A."/>
            <person name="Valentine D.L."/>
        </authorList>
    </citation>
    <scope>NUCLEOTIDE SEQUENCE [LARGE SCALE GENOMIC DNA]</scope>
    <source>
        <strain evidence="5 6">NLcol2</strain>
    </source>
</reference>
<dbReference type="InterPro" id="IPR031101">
    <property type="entry name" value="Ctr9"/>
</dbReference>
<keyword evidence="4" id="KW-0732">Signal</keyword>
<dbReference type="EMBL" id="JARVCO010000010">
    <property type="protein sequence ID" value="MDZ8118582.1"/>
    <property type="molecule type" value="Genomic_DNA"/>
</dbReference>
<dbReference type="Proteomes" id="UP001290861">
    <property type="component" value="Unassembled WGS sequence"/>
</dbReference>
<proteinExistence type="predicted"/>
<dbReference type="PANTHER" id="PTHR14027:SF2">
    <property type="entry name" value="RNA POLYMERASE-ASSOCIATED PROTEIN CTR9 HOMOLOG"/>
    <property type="match status" value="1"/>
</dbReference>
<feature type="chain" id="PRO_5047376861" evidence="4">
    <location>
        <begin position="22"/>
        <end position="219"/>
    </location>
</feature>
<dbReference type="InterPro" id="IPR019734">
    <property type="entry name" value="TPR_rpt"/>
</dbReference>
<name>A0ABU5MWP5_9BACT</name>
<dbReference type="PANTHER" id="PTHR14027">
    <property type="entry name" value="RNA POLYMERASE-ASSOCIATED PROTEIN CTR9"/>
    <property type="match status" value="1"/>
</dbReference>
<keyword evidence="2 3" id="KW-0802">TPR repeat</keyword>
<dbReference type="SUPFAM" id="SSF48452">
    <property type="entry name" value="TPR-like"/>
    <property type="match status" value="1"/>
</dbReference>
<evidence type="ECO:0000256" key="4">
    <source>
        <dbReference type="SAM" id="SignalP"/>
    </source>
</evidence>
<evidence type="ECO:0000256" key="3">
    <source>
        <dbReference type="PROSITE-ProRule" id="PRU00339"/>
    </source>
</evidence>
<evidence type="ECO:0000313" key="6">
    <source>
        <dbReference type="Proteomes" id="UP001290861"/>
    </source>
</evidence>
<dbReference type="Pfam" id="PF14559">
    <property type="entry name" value="TPR_19"/>
    <property type="match status" value="1"/>
</dbReference>
<gene>
    <name evidence="5" type="ORF">P9H32_08070</name>
</gene>